<reference evidence="11" key="1">
    <citation type="journal article" date="2020" name="mSystems">
        <title>Genome- and Community-Level Interaction Insights into Carbon Utilization and Element Cycling Functions of Hydrothermarchaeota in Hydrothermal Sediment.</title>
        <authorList>
            <person name="Zhou Z."/>
            <person name="Liu Y."/>
            <person name="Xu W."/>
            <person name="Pan J."/>
            <person name="Luo Z.H."/>
            <person name="Li M."/>
        </authorList>
    </citation>
    <scope>NUCLEOTIDE SEQUENCE [LARGE SCALE GENOMIC DNA]</scope>
    <source>
        <strain evidence="11">HyVt-483</strain>
    </source>
</reference>
<feature type="binding site" evidence="9">
    <location>
        <position position="62"/>
    </location>
    <ligand>
        <name>Mg(2+)</name>
        <dbReference type="ChEBI" id="CHEBI:18420"/>
    </ligand>
</feature>
<evidence type="ECO:0000256" key="4">
    <source>
        <dbReference type="ARBA" id="ARBA00011771"/>
    </source>
</evidence>
<dbReference type="SUPFAM" id="SSF56762">
    <property type="entry name" value="HydB/Nqo4-like"/>
    <property type="match status" value="1"/>
</dbReference>
<comment type="cofactor">
    <cofactor evidence="9">
        <name>Fe cation</name>
        <dbReference type="ChEBI" id="CHEBI:24875"/>
    </cofactor>
</comment>
<name>A0A7C3GU09_9BACT</name>
<sequence length="487" mass="54578">MKKVLSPFTRIEGHLCIETEVRGGRVVSARARGEMYRGFENLLIGRRPLDAQRITQRICGVCHEVHGVASARALADLYGLEVPRNGLLLHDLILALHMATDHLLHFYHLSLPDYVDFGAVLAYKGKDPLLSAVKSWVKNKKPWIFTRKVPGDYIRDPEMALPFVAHYLEALEVVGSGAQALAVLGGKVPFSHTIFPGGVTIELTPEKTAKVSEIVDRIYRFTLDAYLPDVLKLSHLYREYFRIGQGYFNLLSYGGFRSLGEPLFRAGVLIDFEERPLEVEKIVEHVAHSYYEGGARSFREGETRPAYGKAGAYSWIKAPRYDGHPMETGPLSRVWFSNRGRRKLLKTLRSLGQDERAAFSTMGRHLARAVETVLLLEFCQEVLSALDYREPTIRTVNPEAPVTGSGLGLSNAARGELLHYVEAREGRITRYQCVVPSTWNFSPRDAEGRPGPVEKALEGCPVRFKEGMIEVGRVVRSYDPCLACSIH</sequence>
<keyword evidence="7" id="KW-0574">Periplasm</keyword>
<feature type="binding site" evidence="9">
    <location>
        <position position="484"/>
    </location>
    <ligand>
        <name>Fe cation</name>
        <dbReference type="ChEBI" id="CHEBI:24875"/>
    </ligand>
</feature>
<dbReference type="PROSITE" id="PS00508">
    <property type="entry name" value="NI_HGENASE_L_2"/>
    <property type="match status" value="1"/>
</dbReference>
<evidence type="ECO:0000256" key="3">
    <source>
        <dbReference type="ARBA" id="ARBA00009292"/>
    </source>
</evidence>
<dbReference type="PANTHER" id="PTHR42958">
    <property type="entry name" value="HYDROGENASE-2 LARGE CHAIN"/>
    <property type="match status" value="1"/>
</dbReference>
<dbReference type="Gene3D" id="1.10.645.10">
    <property type="entry name" value="Cytochrome-c3 Hydrogenase, chain B"/>
    <property type="match status" value="1"/>
</dbReference>
<dbReference type="Proteomes" id="UP000886043">
    <property type="component" value="Unassembled WGS sequence"/>
</dbReference>
<dbReference type="FunFam" id="1.10.645.10:FF:000002">
    <property type="entry name" value="Hydrogenase 2 large subunit"/>
    <property type="match status" value="1"/>
</dbReference>
<evidence type="ECO:0000313" key="11">
    <source>
        <dbReference type="EMBL" id="HFC97324.1"/>
    </source>
</evidence>
<comment type="subcellular location">
    <subcellularLocation>
        <location evidence="2">Periplasm</location>
    </subcellularLocation>
</comment>
<evidence type="ECO:0000256" key="7">
    <source>
        <dbReference type="ARBA" id="ARBA00022764"/>
    </source>
</evidence>
<keyword evidence="6 9" id="KW-0479">Metal-binding</keyword>
<keyword evidence="8 10" id="KW-0560">Oxidoreductase</keyword>
<feature type="binding site" evidence="9">
    <location>
        <position position="59"/>
    </location>
    <ligand>
        <name>Ni(2+)</name>
        <dbReference type="ChEBI" id="CHEBI:49786"/>
    </ligand>
</feature>
<protein>
    <submittedName>
        <fullName evidence="11">Nickel-dependent hydrogenase large subunit</fullName>
    </submittedName>
</protein>
<dbReference type="GO" id="GO:0016151">
    <property type="term" value="F:nickel cation binding"/>
    <property type="evidence" value="ECO:0007669"/>
    <property type="project" value="InterPro"/>
</dbReference>
<evidence type="ECO:0000256" key="9">
    <source>
        <dbReference type="PIRSR" id="PIRSR601501-1"/>
    </source>
</evidence>
<comment type="subunit">
    <text evidence="4">Heterodimer of a large and a small subunit.</text>
</comment>
<dbReference type="EMBL" id="DRMH01000023">
    <property type="protein sequence ID" value="HFC97324.1"/>
    <property type="molecule type" value="Genomic_DNA"/>
</dbReference>
<evidence type="ECO:0000256" key="8">
    <source>
        <dbReference type="ARBA" id="ARBA00023002"/>
    </source>
</evidence>
<comment type="caution">
    <text evidence="11">The sequence shown here is derived from an EMBL/GenBank/DDBJ whole genome shotgun (WGS) entry which is preliminary data.</text>
</comment>
<dbReference type="PROSITE" id="PS00507">
    <property type="entry name" value="NI_HGENASE_L_1"/>
    <property type="match status" value="1"/>
</dbReference>
<dbReference type="AlphaFoldDB" id="A0A7C3GU09"/>
<feature type="binding site" evidence="9">
    <location>
        <position position="487"/>
    </location>
    <ligand>
        <name>Mg(2+)</name>
        <dbReference type="ChEBI" id="CHEBI:18420"/>
    </ligand>
</feature>
<dbReference type="InterPro" id="IPR050867">
    <property type="entry name" value="NiFe/NiFeSe_hydrgnase_LSU"/>
</dbReference>
<dbReference type="GO" id="GO:0008901">
    <property type="term" value="F:ferredoxin hydrogenase activity"/>
    <property type="evidence" value="ECO:0007669"/>
    <property type="project" value="InterPro"/>
</dbReference>
<keyword evidence="9" id="KW-0460">Magnesium</keyword>
<proteinExistence type="inferred from homology"/>
<dbReference type="InterPro" id="IPR029014">
    <property type="entry name" value="NiFe-Hase_large"/>
</dbReference>
<dbReference type="InterPro" id="IPR001501">
    <property type="entry name" value="Ni-dep_hyd_lsu"/>
</dbReference>
<organism evidence="11">
    <name type="scientific">Thermosulfurimonas dismutans</name>
    <dbReference type="NCBI Taxonomy" id="999894"/>
    <lineage>
        <taxon>Bacteria</taxon>
        <taxon>Pseudomonadati</taxon>
        <taxon>Thermodesulfobacteriota</taxon>
        <taxon>Thermodesulfobacteria</taxon>
        <taxon>Thermodesulfobacteriales</taxon>
        <taxon>Thermodesulfobacteriaceae</taxon>
        <taxon>Thermosulfurimonas</taxon>
    </lineage>
</organism>
<evidence type="ECO:0000256" key="6">
    <source>
        <dbReference type="ARBA" id="ARBA00022723"/>
    </source>
</evidence>
<comment type="similarity">
    <text evidence="3 10">Belongs to the [NiFe]/[NiFeSe] hydrogenase large subunit family.</text>
</comment>
<accession>A0A7C3GU09</accession>
<keyword evidence="5 9" id="KW-0533">Nickel</keyword>
<feature type="binding site" evidence="9">
    <location>
        <position position="40"/>
    </location>
    <ligand>
        <name>Mg(2+)</name>
        <dbReference type="ChEBI" id="CHEBI:18420"/>
    </ligand>
</feature>
<feature type="binding site" evidence="9">
    <location>
        <position position="481"/>
    </location>
    <ligand>
        <name>Ni(2+)</name>
        <dbReference type="ChEBI" id="CHEBI:49786"/>
    </ligand>
</feature>
<evidence type="ECO:0000256" key="5">
    <source>
        <dbReference type="ARBA" id="ARBA00022596"/>
    </source>
</evidence>
<comment type="cofactor">
    <cofactor evidence="1 9">
        <name>Ni(2+)</name>
        <dbReference type="ChEBI" id="CHEBI:49786"/>
    </cofactor>
</comment>
<evidence type="ECO:0000256" key="1">
    <source>
        <dbReference type="ARBA" id="ARBA00001967"/>
    </source>
</evidence>
<dbReference type="PANTHER" id="PTHR42958:SF2">
    <property type="entry name" value="UPTAKE HYDROGENASE LARGE SUBUNIT"/>
    <property type="match status" value="1"/>
</dbReference>
<dbReference type="GO" id="GO:0042597">
    <property type="term" value="C:periplasmic space"/>
    <property type="evidence" value="ECO:0007669"/>
    <property type="project" value="UniProtKB-SubCell"/>
</dbReference>
<keyword evidence="9" id="KW-0408">Iron</keyword>
<dbReference type="InterPro" id="IPR018194">
    <property type="entry name" value="Ni-dep_hyd_lsu_Ni_BS"/>
</dbReference>
<evidence type="ECO:0000256" key="10">
    <source>
        <dbReference type="RuleBase" id="RU003896"/>
    </source>
</evidence>
<gene>
    <name evidence="11" type="ORF">ENJ40_02535</name>
</gene>
<evidence type="ECO:0000256" key="2">
    <source>
        <dbReference type="ARBA" id="ARBA00004418"/>
    </source>
</evidence>
<dbReference type="Pfam" id="PF00374">
    <property type="entry name" value="NiFeSe_Hases"/>
    <property type="match status" value="1"/>
</dbReference>